<feature type="compositionally biased region" description="Acidic residues" evidence="1">
    <location>
        <begin position="1"/>
        <end position="11"/>
    </location>
</feature>
<dbReference type="EMBL" id="GL883020">
    <property type="protein sequence ID" value="EGG17953.1"/>
    <property type="molecule type" value="Genomic_DNA"/>
</dbReference>
<dbReference type="AlphaFoldDB" id="F4Q1T3"/>
<feature type="domain" description="Glycosyl-hydrolase family 116 catalytic region" evidence="2">
    <location>
        <begin position="794"/>
        <end position="1179"/>
    </location>
</feature>
<feature type="domain" description="Glycosyl-hydrolase family 116 N-terminal" evidence="3">
    <location>
        <begin position="397"/>
        <end position="723"/>
    </location>
</feature>
<gene>
    <name evidence="4" type="ORF">DFA_06619</name>
</gene>
<protein>
    <recommendedName>
        <fullName evidence="6">Glucosylceramidase</fullName>
    </recommendedName>
</protein>
<keyword evidence="5" id="KW-1185">Reference proteome</keyword>
<dbReference type="KEGG" id="dfa:DFA_06619"/>
<dbReference type="GO" id="GO:0005975">
    <property type="term" value="P:carbohydrate metabolic process"/>
    <property type="evidence" value="ECO:0007669"/>
    <property type="project" value="InterPro"/>
</dbReference>
<dbReference type="PANTHER" id="PTHR12654">
    <property type="entry name" value="BILE ACID BETA-GLUCOSIDASE-RELATED"/>
    <property type="match status" value="1"/>
</dbReference>
<dbReference type="OMA" id="HDLGAPN"/>
<dbReference type="Gene3D" id="1.50.10.10">
    <property type="match status" value="1"/>
</dbReference>
<feature type="compositionally biased region" description="Polar residues" evidence="1">
    <location>
        <begin position="20"/>
        <end position="32"/>
    </location>
</feature>
<organism evidence="4 5">
    <name type="scientific">Cavenderia fasciculata</name>
    <name type="common">Slime mold</name>
    <name type="synonym">Dictyostelium fasciculatum</name>
    <dbReference type="NCBI Taxonomy" id="261658"/>
    <lineage>
        <taxon>Eukaryota</taxon>
        <taxon>Amoebozoa</taxon>
        <taxon>Evosea</taxon>
        <taxon>Eumycetozoa</taxon>
        <taxon>Dictyostelia</taxon>
        <taxon>Acytosteliales</taxon>
        <taxon>Cavenderiaceae</taxon>
        <taxon>Cavenderia</taxon>
    </lineage>
</organism>
<dbReference type="OrthoDB" id="730489at2759"/>
<dbReference type="Proteomes" id="UP000007797">
    <property type="component" value="Unassembled WGS sequence"/>
</dbReference>
<dbReference type="Pfam" id="PF04685">
    <property type="entry name" value="DUF608"/>
    <property type="match status" value="1"/>
</dbReference>
<dbReference type="GeneID" id="14869999"/>
<evidence type="ECO:0000259" key="3">
    <source>
        <dbReference type="Pfam" id="PF12215"/>
    </source>
</evidence>
<dbReference type="InterPro" id="IPR012341">
    <property type="entry name" value="6hp_glycosidase-like_sf"/>
</dbReference>
<dbReference type="Pfam" id="PF12215">
    <property type="entry name" value="Glyco_hydr_116N"/>
    <property type="match status" value="1"/>
</dbReference>
<evidence type="ECO:0000313" key="4">
    <source>
        <dbReference type="EMBL" id="EGG17953.1"/>
    </source>
</evidence>
<sequence length="1200" mass="135241">MEEKDEGDDLFFFDNTNDNKILNATSPSNMMRPQQHRQQQQQQQKQQHQHNTNLLIATTNENNNTTNTSSNNDLIDFEQATIDEYEEINFFSSPISSSIGYNSSSTLLDNSIAAQTLEKFFVTNNNKNQDNILQVNHHVTDDAINDSIRLNFGFVDGEDRAATITENTTTTNSTSTTSTLTTTTTSSTTTTTIEDINQSNIDFNGQIEQGSSSCLEEQIPTFDPSTNNLNLNNLNLNNNNNNNNLNNSSTYSVVSTENIKSMAINSLAFTKSTIMSAYNAKPVQNLLSFSTDNFWNDLGEEVEERSKSENSTFEEEDIQSEMEKWQRLGEDIPPHCWTRALNNQFPDHKKFQVSFGQGIKLMGLGYRMWKYVKREMNAGRLPIMDPFNMPNPGPIMGVPIGGIGCGSITRGWRGDFVRWNLSNGVVTNKVVDANNFSVFIKMNNQGSTSSSSSSSSSSATNKLATVLCQGKPRNNQNLDVWNWALKGDKSSYFGMFPRAWTVYEEPHPDIKLVCKQVSPVIAHNYQESSYPCAVFVWKIDNSAPVSADISLMFTWQNGDGTDSTDQLGGHYNRSFSLDNGKFRGITLNTNRSASQNSSMELSIGALCDEPGSNFSYVSRFETTNRLEAANLWYSFNKNGVLDNSDDTRPNQAKKPIGAAIAYKVRVEAQSSRQIVFAVAWDSPYCTFNSGKSIYPRRYTKFFGTSGNNSQSIAHYASLNYQNWEQQINSWQNPILQDPQLPSFYKKALFNELYFLVDGGSIWTINQNNQNNNQNNIIDNNNNNNNNYIYDKEIGQFAYLESQEYLMYNTYDVHFYASFALATLWPSLEFSLQSGIADATMEDYGGETVECIHSGKQIPRKLRGTVPHDIGNPGEDPWKRVNAYNIQDISRWKDLPCKFILQVYRDYLLTSVDSSGQKSNATSSSFGQEYIPLDGDRGFLLQMWGTVEEVIRKAFEFDTDDDGVIDNEGFPDQTYDTWSASGCSAYTGGLWLAAIKATSAMARILGLRDDEEVYSKLFEKGKKSYNKKLWNGHYFNYDSSKQSHYNSIMADQLAGHWYLTSCGLSSYMTLDQALSTLSIINEYNIKSYSNGSCGAVNGISPLAIVDQTCLQSSEVWIGTSYSLASTFLLHYMDKEAWSLIKGLVNSSYEKWGFQYQTPEAWDMNGSFRASTYMRPLAIWSVQWALSRRSKALLFINDPKKQ</sequence>
<dbReference type="PANTHER" id="PTHR12654:SF0">
    <property type="entry name" value="NON-LYSOSOMAL GLUCOSYLCERAMIDASE"/>
    <property type="match status" value="1"/>
</dbReference>
<feature type="compositionally biased region" description="Low complexity" evidence="1">
    <location>
        <begin position="36"/>
        <end position="50"/>
    </location>
</feature>
<evidence type="ECO:0000313" key="5">
    <source>
        <dbReference type="Proteomes" id="UP000007797"/>
    </source>
</evidence>
<evidence type="ECO:0000259" key="2">
    <source>
        <dbReference type="Pfam" id="PF04685"/>
    </source>
</evidence>
<feature type="region of interest" description="Disordered" evidence="1">
    <location>
        <begin position="1"/>
        <end position="50"/>
    </location>
</feature>
<evidence type="ECO:0000256" key="1">
    <source>
        <dbReference type="SAM" id="MobiDB-lite"/>
    </source>
</evidence>
<dbReference type="InterPro" id="IPR052566">
    <property type="entry name" value="Non-lysos_glucosylceramidase"/>
</dbReference>
<name>F4Q1T3_CACFS</name>
<dbReference type="InterPro" id="IPR008928">
    <property type="entry name" value="6-hairpin_glycosidase_sf"/>
</dbReference>
<dbReference type="RefSeq" id="XP_004356845.1">
    <property type="nucleotide sequence ID" value="XM_004356792.1"/>
</dbReference>
<reference evidence="5" key="1">
    <citation type="journal article" date="2011" name="Genome Res.">
        <title>Phylogeny-wide analysis of social amoeba genomes highlights ancient origins for complex intercellular communication.</title>
        <authorList>
            <person name="Heidel A.J."/>
            <person name="Lawal H.M."/>
            <person name="Felder M."/>
            <person name="Schilde C."/>
            <person name="Helps N.R."/>
            <person name="Tunggal B."/>
            <person name="Rivero F."/>
            <person name="John U."/>
            <person name="Schleicher M."/>
            <person name="Eichinger L."/>
            <person name="Platzer M."/>
            <person name="Noegel A.A."/>
            <person name="Schaap P."/>
            <person name="Gloeckner G."/>
        </authorList>
    </citation>
    <scope>NUCLEOTIDE SEQUENCE [LARGE SCALE GENOMIC DNA]</scope>
    <source>
        <strain evidence="5">SH3</strain>
    </source>
</reference>
<proteinExistence type="predicted"/>
<dbReference type="InterPro" id="IPR024462">
    <property type="entry name" value="GH116_N"/>
</dbReference>
<dbReference type="SUPFAM" id="SSF48208">
    <property type="entry name" value="Six-hairpin glycosidases"/>
    <property type="match status" value="1"/>
</dbReference>
<evidence type="ECO:0008006" key="6">
    <source>
        <dbReference type="Google" id="ProtNLM"/>
    </source>
</evidence>
<accession>F4Q1T3</accession>
<dbReference type="InterPro" id="IPR006775">
    <property type="entry name" value="GH116_catalytic"/>
</dbReference>
<dbReference type="GO" id="GO:0008422">
    <property type="term" value="F:beta-glucosidase activity"/>
    <property type="evidence" value="ECO:0007669"/>
    <property type="project" value="TreeGrafter"/>
</dbReference>
<dbReference type="STRING" id="1054147.F4Q1T3"/>